<protein>
    <submittedName>
        <fullName evidence="1">Uncharacterized protein</fullName>
    </submittedName>
</protein>
<gene>
    <name evidence="1" type="ORF">SteCoe_29580</name>
</gene>
<evidence type="ECO:0000313" key="2">
    <source>
        <dbReference type="Proteomes" id="UP000187209"/>
    </source>
</evidence>
<dbReference type="AlphaFoldDB" id="A0A1R2B5M9"/>
<dbReference type="Proteomes" id="UP000187209">
    <property type="component" value="Unassembled WGS sequence"/>
</dbReference>
<keyword evidence="2" id="KW-1185">Reference proteome</keyword>
<dbReference type="EMBL" id="MPUH01000933">
    <property type="protein sequence ID" value="OMJ72072.1"/>
    <property type="molecule type" value="Genomic_DNA"/>
</dbReference>
<sequence>MCPTGPHIVKLFKVDESILIEISKSQKNTCFYGFLKTPTDYITYFFKYSHTVLLVNAIRIETIPYITTFQGNKINFITCEYNEEEFSAISKTFIRQDHCLVILCAQLTNRNIIIKIFNYKDNFIATKKYTVSNILEFIGKYDIDLFVSTISLENQIIFNTKIPHKLSRQIISELQDQVLYRVCTKIESILYQVTVLKLNDQLKFCYNSSSLQSLGYEFSISISLACEKSGFSDTLIIPMANYMIKHMLILKNKEIFLDATKNPIDIDLNIRKIQATFRSFLLRKKFNQMLFMKFLKKIKKPMDNTIYTVLLYEKPTCYALFAVNLSEVYVKYIEKITEMSAEFILKTNINDLFANRSTSSMDVKHLIGYKNKGITTENDKNKQLQWQGKGVISETDAFVIVYQLNQHELIECHILEKVVCVEIDIGYLPHDLSIFNKLEFYKNIELHLKIKQKHVVFFQIREITNYICRVHIIHRKGQFIMIVFVVKLKRYFIKDLGEDVNLTRILDNVRIAKTFSGFVLYS</sequence>
<evidence type="ECO:0000313" key="1">
    <source>
        <dbReference type="EMBL" id="OMJ72072.1"/>
    </source>
</evidence>
<organism evidence="1 2">
    <name type="scientific">Stentor coeruleus</name>
    <dbReference type="NCBI Taxonomy" id="5963"/>
    <lineage>
        <taxon>Eukaryota</taxon>
        <taxon>Sar</taxon>
        <taxon>Alveolata</taxon>
        <taxon>Ciliophora</taxon>
        <taxon>Postciliodesmatophora</taxon>
        <taxon>Heterotrichea</taxon>
        <taxon>Heterotrichida</taxon>
        <taxon>Stentoridae</taxon>
        <taxon>Stentor</taxon>
    </lineage>
</organism>
<accession>A0A1R2B5M9</accession>
<comment type="caution">
    <text evidence="1">The sequence shown here is derived from an EMBL/GenBank/DDBJ whole genome shotgun (WGS) entry which is preliminary data.</text>
</comment>
<proteinExistence type="predicted"/>
<dbReference type="OrthoDB" id="327230at2759"/>
<name>A0A1R2B5M9_9CILI</name>
<reference evidence="1 2" key="1">
    <citation type="submission" date="2016-11" db="EMBL/GenBank/DDBJ databases">
        <title>The macronuclear genome of Stentor coeruleus: a giant cell with tiny introns.</title>
        <authorList>
            <person name="Slabodnick M."/>
            <person name="Ruby J.G."/>
            <person name="Reiff S.B."/>
            <person name="Swart E.C."/>
            <person name="Gosai S."/>
            <person name="Prabakaran S."/>
            <person name="Witkowska E."/>
            <person name="Larue G.E."/>
            <person name="Fisher S."/>
            <person name="Freeman R.M."/>
            <person name="Gunawardena J."/>
            <person name="Chu W."/>
            <person name="Stover N.A."/>
            <person name="Gregory B.D."/>
            <person name="Nowacki M."/>
            <person name="Derisi J."/>
            <person name="Roy S.W."/>
            <person name="Marshall W.F."/>
            <person name="Sood P."/>
        </authorList>
    </citation>
    <scope>NUCLEOTIDE SEQUENCE [LARGE SCALE GENOMIC DNA]</scope>
    <source>
        <strain evidence="1">WM001</strain>
    </source>
</reference>
<dbReference type="PROSITE" id="PS50096">
    <property type="entry name" value="IQ"/>
    <property type="match status" value="1"/>
</dbReference>